<organism evidence="1 2">
    <name type="scientific">Rhipicephalus sanguineus</name>
    <name type="common">Brown dog tick</name>
    <name type="synonym">Ixodes sanguineus</name>
    <dbReference type="NCBI Taxonomy" id="34632"/>
    <lineage>
        <taxon>Eukaryota</taxon>
        <taxon>Metazoa</taxon>
        <taxon>Ecdysozoa</taxon>
        <taxon>Arthropoda</taxon>
        <taxon>Chelicerata</taxon>
        <taxon>Arachnida</taxon>
        <taxon>Acari</taxon>
        <taxon>Parasitiformes</taxon>
        <taxon>Ixodida</taxon>
        <taxon>Ixodoidea</taxon>
        <taxon>Ixodidae</taxon>
        <taxon>Rhipicephalinae</taxon>
        <taxon>Rhipicephalus</taxon>
        <taxon>Rhipicephalus</taxon>
    </lineage>
</organism>
<accession>A0A9D4Q7Z3</accession>
<gene>
    <name evidence="1" type="ORF">HPB52_021739</name>
</gene>
<comment type="caution">
    <text evidence="1">The sequence shown here is derived from an EMBL/GenBank/DDBJ whole genome shotgun (WGS) entry which is preliminary data.</text>
</comment>
<dbReference type="AlphaFoldDB" id="A0A9D4Q7Z3"/>
<proteinExistence type="predicted"/>
<keyword evidence="2" id="KW-1185">Reference proteome</keyword>
<reference evidence="1" key="2">
    <citation type="submission" date="2021-09" db="EMBL/GenBank/DDBJ databases">
        <authorList>
            <person name="Jia N."/>
            <person name="Wang J."/>
            <person name="Shi W."/>
            <person name="Du L."/>
            <person name="Sun Y."/>
            <person name="Zhan W."/>
            <person name="Jiang J."/>
            <person name="Wang Q."/>
            <person name="Zhang B."/>
            <person name="Ji P."/>
            <person name="Sakyi L.B."/>
            <person name="Cui X."/>
            <person name="Yuan T."/>
            <person name="Jiang B."/>
            <person name="Yang W."/>
            <person name="Lam T.T.-Y."/>
            <person name="Chang Q."/>
            <person name="Ding S."/>
            <person name="Wang X."/>
            <person name="Zhu J."/>
            <person name="Ruan X."/>
            <person name="Zhao L."/>
            <person name="Wei J."/>
            <person name="Que T."/>
            <person name="Du C."/>
            <person name="Cheng J."/>
            <person name="Dai P."/>
            <person name="Han X."/>
            <person name="Huang E."/>
            <person name="Gao Y."/>
            <person name="Liu J."/>
            <person name="Shao H."/>
            <person name="Ye R."/>
            <person name="Li L."/>
            <person name="Wei W."/>
            <person name="Wang X."/>
            <person name="Wang C."/>
            <person name="Huo Q."/>
            <person name="Li W."/>
            <person name="Guo W."/>
            <person name="Chen H."/>
            <person name="Chen S."/>
            <person name="Zhou L."/>
            <person name="Zhou L."/>
            <person name="Ni X."/>
            <person name="Tian J."/>
            <person name="Zhou Y."/>
            <person name="Sheng Y."/>
            <person name="Liu T."/>
            <person name="Pan Y."/>
            <person name="Xia L."/>
            <person name="Li J."/>
            <person name="Zhao F."/>
            <person name="Cao W."/>
        </authorList>
    </citation>
    <scope>NUCLEOTIDE SEQUENCE</scope>
    <source>
        <strain evidence="1">Rsan-2018</strain>
        <tissue evidence="1">Larvae</tissue>
    </source>
</reference>
<evidence type="ECO:0000313" key="1">
    <source>
        <dbReference type="EMBL" id="KAH7969771.1"/>
    </source>
</evidence>
<dbReference type="Proteomes" id="UP000821837">
    <property type="component" value="Unassembled WGS sequence"/>
</dbReference>
<sequence length="171" mass="18930">MDFLQDTGAVTNLQESQVTFYTAHALVGSTDDSYVNALRIVDDAVTLPPKSSLLTLVTCNVFDDFDDYENIAEANIPLLLNQKIRIARGLVRLLNKRSHVLLTNFSNEFQHVPQDTAIAFLREIIGISDVGALEATSPDARTFATLGSRIHVNADSPDLQMEWLLNLVTEL</sequence>
<dbReference type="VEuPathDB" id="VectorBase:RSAN_033929"/>
<reference evidence="1" key="1">
    <citation type="journal article" date="2020" name="Cell">
        <title>Large-Scale Comparative Analyses of Tick Genomes Elucidate Their Genetic Diversity and Vector Capacities.</title>
        <authorList>
            <consortium name="Tick Genome and Microbiome Consortium (TIGMIC)"/>
            <person name="Jia N."/>
            <person name="Wang J."/>
            <person name="Shi W."/>
            <person name="Du L."/>
            <person name="Sun Y."/>
            <person name="Zhan W."/>
            <person name="Jiang J.F."/>
            <person name="Wang Q."/>
            <person name="Zhang B."/>
            <person name="Ji P."/>
            <person name="Bell-Sakyi L."/>
            <person name="Cui X.M."/>
            <person name="Yuan T.T."/>
            <person name="Jiang B.G."/>
            <person name="Yang W.F."/>
            <person name="Lam T.T."/>
            <person name="Chang Q.C."/>
            <person name="Ding S.J."/>
            <person name="Wang X.J."/>
            <person name="Zhu J.G."/>
            <person name="Ruan X.D."/>
            <person name="Zhao L."/>
            <person name="Wei J.T."/>
            <person name="Ye R.Z."/>
            <person name="Que T.C."/>
            <person name="Du C.H."/>
            <person name="Zhou Y.H."/>
            <person name="Cheng J.X."/>
            <person name="Dai P.F."/>
            <person name="Guo W.B."/>
            <person name="Han X.H."/>
            <person name="Huang E.J."/>
            <person name="Li L.F."/>
            <person name="Wei W."/>
            <person name="Gao Y.C."/>
            <person name="Liu J.Z."/>
            <person name="Shao H.Z."/>
            <person name="Wang X."/>
            <person name="Wang C.C."/>
            <person name="Yang T.C."/>
            <person name="Huo Q.B."/>
            <person name="Li W."/>
            <person name="Chen H.Y."/>
            <person name="Chen S.E."/>
            <person name="Zhou L.G."/>
            <person name="Ni X.B."/>
            <person name="Tian J.H."/>
            <person name="Sheng Y."/>
            <person name="Liu T."/>
            <person name="Pan Y.S."/>
            <person name="Xia L.Y."/>
            <person name="Li J."/>
            <person name="Zhao F."/>
            <person name="Cao W.C."/>
        </authorList>
    </citation>
    <scope>NUCLEOTIDE SEQUENCE</scope>
    <source>
        <strain evidence="1">Rsan-2018</strain>
    </source>
</reference>
<protein>
    <submittedName>
        <fullName evidence="1">Uncharacterized protein</fullName>
    </submittedName>
</protein>
<evidence type="ECO:0000313" key="2">
    <source>
        <dbReference type="Proteomes" id="UP000821837"/>
    </source>
</evidence>
<dbReference type="EMBL" id="JABSTV010001248">
    <property type="protein sequence ID" value="KAH7969771.1"/>
    <property type="molecule type" value="Genomic_DNA"/>
</dbReference>
<name>A0A9D4Q7Z3_RHISA</name>